<dbReference type="OrthoDB" id="3690688at2"/>
<comment type="caution">
    <text evidence="1">The sequence shown here is derived from an EMBL/GenBank/DDBJ whole genome shotgun (WGS) entry which is preliminary data.</text>
</comment>
<evidence type="ECO:0000313" key="1">
    <source>
        <dbReference type="EMBL" id="TWP53762.1"/>
    </source>
</evidence>
<name>A0A563F1U0_9PSEU</name>
<evidence type="ECO:0000313" key="2">
    <source>
        <dbReference type="Proteomes" id="UP000316639"/>
    </source>
</evidence>
<accession>A0A563F1U0</accession>
<gene>
    <name evidence="1" type="ORF">FKR81_03120</name>
</gene>
<organism evidence="1 2">
    <name type="scientific">Lentzea tibetensis</name>
    <dbReference type="NCBI Taxonomy" id="2591470"/>
    <lineage>
        <taxon>Bacteria</taxon>
        <taxon>Bacillati</taxon>
        <taxon>Actinomycetota</taxon>
        <taxon>Actinomycetes</taxon>
        <taxon>Pseudonocardiales</taxon>
        <taxon>Pseudonocardiaceae</taxon>
        <taxon>Lentzea</taxon>
    </lineage>
</organism>
<dbReference type="Proteomes" id="UP000316639">
    <property type="component" value="Unassembled WGS sequence"/>
</dbReference>
<dbReference type="RefSeq" id="WP_146349358.1">
    <property type="nucleotide sequence ID" value="NZ_VOBR01000002.1"/>
</dbReference>
<reference evidence="1 2" key="1">
    <citation type="submission" date="2019-07" db="EMBL/GenBank/DDBJ databases">
        <title>Lentzea xizangensis sp. nov., isolated from Qinghai-Tibetan Plateau Soils.</title>
        <authorList>
            <person name="Huang J."/>
        </authorList>
    </citation>
    <scope>NUCLEOTIDE SEQUENCE [LARGE SCALE GENOMIC DNA]</scope>
    <source>
        <strain evidence="1 2">FXJ1.1311</strain>
    </source>
</reference>
<keyword evidence="2" id="KW-1185">Reference proteome</keyword>
<proteinExistence type="predicted"/>
<sequence>MIGRVPGPFHVVLREAIHQRGLPLERLRSRLAQQGIRVGLATLSDWQHGRTSPRRPHSLKAVGALEEILELPPRTLTGLLRAPRLGVDERSGALGELLQAVPRAYSWDLEPITVEHTVTVGADRRTATLGIRSLVRARRDGVDRTTLRYFGAQDGVIDQVAVRPVRNCATGRLLRHDPGGALVVEVLFGQPLAAGETWLYECEVHNPAASTDFAHGFRQPEGTFLLEVRFHPDALPAVVRGYYRADLYDGRHRVTELPLNTHHAVHITAEGMAAGVVGINWEWQRSPDGDP</sequence>
<dbReference type="AlphaFoldDB" id="A0A563F1U0"/>
<dbReference type="EMBL" id="VOBR01000002">
    <property type="protein sequence ID" value="TWP53762.1"/>
    <property type="molecule type" value="Genomic_DNA"/>
</dbReference>
<protein>
    <submittedName>
        <fullName evidence="1">Uncharacterized protein</fullName>
    </submittedName>
</protein>